<evidence type="ECO:0000256" key="2">
    <source>
        <dbReference type="ARBA" id="ARBA00022786"/>
    </source>
</evidence>
<dbReference type="PROSITE" id="PS50127">
    <property type="entry name" value="UBC_2"/>
    <property type="match status" value="1"/>
</dbReference>
<dbReference type="SUPFAM" id="SSF54495">
    <property type="entry name" value="UBC-like"/>
    <property type="match status" value="1"/>
</dbReference>
<accession>A0A835YME7</accession>
<evidence type="ECO:0000256" key="1">
    <source>
        <dbReference type="ARBA" id="ARBA00022679"/>
    </source>
</evidence>
<dbReference type="Proteomes" id="UP000664859">
    <property type="component" value="Unassembled WGS sequence"/>
</dbReference>
<sequence>LPVYWDSSIFLVVDEGKSNLMRAVITGPKDTPYQDGLFEFDIFLPAQYPNVPPQVQLITTGHGKVRYNPNLYACG</sequence>
<proteinExistence type="predicted"/>
<dbReference type="AlphaFoldDB" id="A0A835YME7"/>
<keyword evidence="1" id="KW-0808">Transferase</keyword>
<feature type="domain" description="UBC core" evidence="3">
    <location>
        <begin position="1"/>
        <end position="75"/>
    </location>
</feature>
<evidence type="ECO:0000313" key="4">
    <source>
        <dbReference type="EMBL" id="KAG5176482.1"/>
    </source>
</evidence>
<dbReference type="Pfam" id="PF00179">
    <property type="entry name" value="UQ_con"/>
    <property type="match status" value="1"/>
</dbReference>
<evidence type="ECO:0000313" key="5">
    <source>
        <dbReference type="Proteomes" id="UP000664859"/>
    </source>
</evidence>
<comment type="caution">
    <text evidence="4">The sequence shown here is derived from an EMBL/GenBank/DDBJ whole genome shotgun (WGS) entry which is preliminary data.</text>
</comment>
<reference evidence="4" key="1">
    <citation type="submission" date="2021-02" db="EMBL/GenBank/DDBJ databases">
        <title>First Annotated Genome of the Yellow-green Alga Tribonema minus.</title>
        <authorList>
            <person name="Mahan K.M."/>
        </authorList>
    </citation>
    <scope>NUCLEOTIDE SEQUENCE</scope>
    <source>
        <strain evidence="4">UTEX B ZZ1240</strain>
    </source>
</reference>
<dbReference type="PANTHER" id="PTHR46116">
    <property type="entry name" value="(E3-INDEPENDENT) E2 UBIQUITIN-CONJUGATING ENZYME"/>
    <property type="match status" value="1"/>
</dbReference>
<protein>
    <submittedName>
        <fullName evidence="4">Ubiquitin-conjugating enzyme/RWD-like protein</fullName>
    </submittedName>
</protein>
<dbReference type="InterPro" id="IPR016135">
    <property type="entry name" value="UBQ-conjugating_enzyme/RWD"/>
</dbReference>
<dbReference type="EMBL" id="JAFCMP010000536">
    <property type="protein sequence ID" value="KAG5176482.1"/>
    <property type="molecule type" value="Genomic_DNA"/>
</dbReference>
<feature type="non-terminal residue" evidence="4">
    <location>
        <position position="75"/>
    </location>
</feature>
<dbReference type="InterPro" id="IPR000608">
    <property type="entry name" value="UBC"/>
</dbReference>
<dbReference type="GO" id="GO:0016740">
    <property type="term" value="F:transferase activity"/>
    <property type="evidence" value="ECO:0007669"/>
    <property type="project" value="UniProtKB-KW"/>
</dbReference>
<dbReference type="Gene3D" id="3.10.110.10">
    <property type="entry name" value="Ubiquitin Conjugating Enzyme"/>
    <property type="match status" value="1"/>
</dbReference>
<keyword evidence="2" id="KW-0833">Ubl conjugation pathway</keyword>
<name>A0A835YME7_9STRA</name>
<dbReference type="PANTHER" id="PTHR46116:SF39">
    <property type="entry name" value="BACULOVIRAL IAP REPEAT-CONTAINING PROTEIN 6"/>
    <property type="match status" value="1"/>
</dbReference>
<keyword evidence="5" id="KW-1185">Reference proteome</keyword>
<evidence type="ECO:0000259" key="3">
    <source>
        <dbReference type="PROSITE" id="PS50127"/>
    </source>
</evidence>
<dbReference type="OrthoDB" id="47801at2759"/>
<gene>
    <name evidence="4" type="ORF">JKP88DRAFT_130251</name>
</gene>
<feature type="non-terminal residue" evidence="4">
    <location>
        <position position="1"/>
    </location>
</feature>
<organism evidence="4 5">
    <name type="scientific">Tribonema minus</name>
    <dbReference type="NCBI Taxonomy" id="303371"/>
    <lineage>
        <taxon>Eukaryota</taxon>
        <taxon>Sar</taxon>
        <taxon>Stramenopiles</taxon>
        <taxon>Ochrophyta</taxon>
        <taxon>PX clade</taxon>
        <taxon>Xanthophyceae</taxon>
        <taxon>Tribonematales</taxon>
        <taxon>Tribonemataceae</taxon>
        <taxon>Tribonema</taxon>
    </lineage>
</organism>